<dbReference type="SUPFAM" id="SSF52374">
    <property type="entry name" value="Nucleotidylyl transferase"/>
    <property type="match status" value="1"/>
</dbReference>
<accession>A0ABN4UDJ5</accession>
<dbReference type="Pfam" id="PF00579">
    <property type="entry name" value="tRNA-synt_1b"/>
    <property type="match status" value="1"/>
</dbReference>
<gene>
    <name evidence="8" type="primary">trpS</name>
    <name evidence="10" type="ORF">N187_00020</name>
</gene>
<comment type="catalytic activity">
    <reaction evidence="7 8">
        <text>tRNA(Trp) + L-tryptophan + ATP = L-tryptophyl-tRNA(Trp) + AMP + diphosphate + H(+)</text>
        <dbReference type="Rhea" id="RHEA:24080"/>
        <dbReference type="Rhea" id="RHEA-COMP:9671"/>
        <dbReference type="Rhea" id="RHEA-COMP:9705"/>
        <dbReference type="ChEBI" id="CHEBI:15378"/>
        <dbReference type="ChEBI" id="CHEBI:30616"/>
        <dbReference type="ChEBI" id="CHEBI:33019"/>
        <dbReference type="ChEBI" id="CHEBI:57912"/>
        <dbReference type="ChEBI" id="CHEBI:78442"/>
        <dbReference type="ChEBI" id="CHEBI:78535"/>
        <dbReference type="ChEBI" id="CHEBI:456215"/>
        <dbReference type="EC" id="6.1.1.2"/>
    </reaction>
</comment>
<dbReference type="CDD" id="cd00806">
    <property type="entry name" value="TrpRS_core"/>
    <property type="match status" value="1"/>
</dbReference>
<dbReference type="InterPro" id="IPR050203">
    <property type="entry name" value="Trp-tRNA_synthetase"/>
</dbReference>
<comment type="subunit">
    <text evidence="8">Homodimer.</text>
</comment>
<evidence type="ECO:0000256" key="3">
    <source>
        <dbReference type="ARBA" id="ARBA00022741"/>
    </source>
</evidence>
<dbReference type="InterPro" id="IPR002305">
    <property type="entry name" value="aa-tRNA-synth_Ic"/>
</dbReference>
<evidence type="ECO:0000256" key="1">
    <source>
        <dbReference type="ARBA" id="ARBA00005594"/>
    </source>
</evidence>
<dbReference type="InterPro" id="IPR014729">
    <property type="entry name" value="Rossmann-like_a/b/a_fold"/>
</dbReference>
<feature type="binding site" evidence="8">
    <location>
        <position position="139"/>
    </location>
    <ligand>
        <name>L-tryptophan</name>
        <dbReference type="ChEBI" id="CHEBI:57912"/>
    </ligand>
</feature>
<dbReference type="NCBIfam" id="TIGR00233">
    <property type="entry name" value="trpS"/>
    <property type="match status" value="1"/>
</dbReference>
<comment type="function">
    <text evidence="8">Catalyzes the attachment of tryptophan to tRNA(Trp).</text>
</comment>
<evidence type="ECO:0000256" key="2">
    <source>
        <dbReference type="ARBA" id="ARBA00022598"/>
    </source>
</evidence>
<keyword evidence="3 8" id="KW-0547">Nucleotide-binding</keyword>
<proteinExistence type="inferred from homology"/>
<dbReference type="InterPro" id="IPR002306">
    <property type="entry name" value="Trp-tRNA-ligase"/>
</dbReference>
<keyword evidence="4 8" id="KW-0067">ATP-binding</keyword>
<evidence type="ECO:0000256" key="7">
    <source>
        <dbReference type="ARBA" id="ARBA00049929"/>
    </source>
</evidence>
<dbReference type="PRINTS" id="PR01039">
    <property type="entry name" value="TRNASYNTHTRP"/>
</dbReference>
<reference evidence="10" key="1">
    <citation type="submission" date="2015-12" db="EMBL/GenBank/DDBJ databases">
        <title>Chromosome of the avian spirochetosis agent Borrelia anserina Es.</title>
        <authorList>
            <person name="Elbir H."/>
            <person name="Sitlani P."/>
            <person name="Bergstroem S."/>
            <person name="Barbour A.G."/>
        </authorList>
    </citation>
    <scope>NUCLEOTIDE SEQUENCE [LARGE SCALE GENOMIC DNA]</scope>
    <source>
        <strain evidence="10">Es</strain>
    </source>
</reference>
<dbReference type="HAMAP" id="MF_00140_B">
    <property type="entry name" value="Trp_tRNA_synth_B"/>
    <property type="match status" value="1"/>
</dbReference>
<organism evidence="10 11">
    <name type="scientific">Borrelia anserina Es</name>
    <dbReference type="NCBI Taxonomy" id="1365188"/>
    <lineage>
        <taxon>Bacteria</taxon>
        <taxon>Pseudomonadati</taxon>
        <taxon>Spirochaetota</taxon>
        <taxon>Spirochaetia</taxon>
        <taxon>Spirochaetales</taxon>
        <taxon>Borreliaceae</taxon>
        <taxon>Borrelia</taxon>
    </lineage>
</organism>
<evidence type="ECO:0000256" key="4">
    <source>
        <dbReference type="ARBA" id="ARBA00022840"/>
    </source>
</evidence>
<sequence length="352" mass="40136">MQRKVILTGDRPTGPLHLGHYVGSIVNRLKYQGEYETYIIIADLHTLTTKPYLENISKISVNVREMVLDYLACGINPEKVNIYLQSAIPELLELNLILSMIVMVNRLQRIPSIKDMSIAAGLTEVPYGLLGYPVLMSADILMVKSNLVPVGRDNEAHVELTRELARKFNYLYGENFFPIPEAIFTDSQALVGIYGKTKMSKSLGNAIFLSDDEETLRKKVMSMFTDPKRVRADMPGEVDGNPVFIYHDLFNSNIDELYELKTRYKKGTIGDVEVKKRLFGVLNQFLMPIRERREFFKSKKGYVDEVIFEGTSKTRKVAVEVVKNAKNLMGISKTWNDVRRNVEKILESNVNI</sequence>
<feature type="binding site" evidence="8">
    <location>
        <begin position="198"/>
        <end position="202"/>
    </location>
    <ligand>
        <name>ATP</name>
        <dbReference type="ChEBI" id="CHEBI:30616"/>
    </ligand>
</feature>
<evidence type="ECO:0000313" key="10">
    <source>
        <dbReference type="EMBL" id="APR64523.1"/>
    </source>
</evidence>
<dbReference type="Proteomes" id="UP000185502">
    <property type="component" value="Chromosome"/>
</dbReference>
<comment type="subcellular location">
    <subcellularLocation>
        <location evidence="8">Cytoplasm</location>
    </subcellularLocation>
</comment>
<evidence type="ECO:0000256" key="5">
    <source>
        <dbReference type="ARBA" id="ARBA00022917"/>
    </source>
</evidence>
<dbReference type="GO" id="GO:0016874">
    <property type="term" value="F:ligase activity"/>
    <property type="evidence" value="ECO:0007669"/>
    <property type="project" value="UniProtKB-KW"/>
</dbReference>
<feature type="binding site" evidence="8">
    <location>
        <begin position="151"/>
        <end position="153"/>
    </location>
    <ligand>
        <name>ATP</name>
        <dbReference type="ChEBI" id="CHEBI:30616"/>
    </ligand>
</feature>
<evidence type="ECO:0000256" key="6">
    <source>
        <dbReference type="ARBA" id="ARBA00023146"/>
    </source>
</evidence>
<evidence type="ECO:0000313" key="11">
    <source>
        <dbReference type="Proteomes" id="UP000185502"/>
    </source>
</evidence>
<dbReference type="RefSeq" id="WP_025419243.1">
    <property type="nucleotide sequence ID" value="NZ_CP013704.1"/>
</dbReference>
<dbReference type="InterPro" id="IPR001412">
    <property type="entry name" value="aa-tRNA-synth_I_CS"/>
</dbReference>
<feature type="binding site" evidence="8">
    <location>
        <begin position="11"/>
        <end position="13"/>
    </location>
    <ligand>
        <name>ATP</name>
        <dbReference type="ChEBI" id="CHEBI:30616"/>
    </ligand>
</feature>
<evidence type="ECO:0000256" key="9">
    <source>
        <dbReference type="RuleBase" id="RU363036"/>
    </source>
</evidence>
<dbReference type="Gene3D" id="1.10.240.10">
    <property type="entry name" value="Tyrosyl-Transfer RNA Synthetase"/>
    <property type="match status" value="1"/>
</dbReference>
<feature type="binding site" evidence="8">
    <location>
        <position position="190"/>
    </location>
    <ligand>
        <name>ATP</name>
        <dbReference type="ChEBI" id="CHEBI:30616"/>
    </ligand>
</feature>
<dbReference type="Gene3D" id="3.40.50.620">
    <property type="entry name" value="HUPs"/>
    <property type="match status" value="1"/>
</dbReference>
<name>A0ABN4UDJ5_BORAN</name>
<keyword evidence="11" id="KW-1185">Reference proteome</keyword>
<dbReference type="EMBL" id="CP013704">
    <property type="protein sequence ID" value="APR64523.1"/>
    <property type="molecule type" value="Genomic_DNA"/>
</dbReference>
<keyword evidence="6 8" id="KW-0030">Aminoacyl-tRNA synthetase</keyword>
<feature type="short sequence motif" description="'KMSKS' region" evidence="8">
    <location>
        <begin position="198"/>
        <end position="202"/>
    </location>
</feature>
<dbReference type="InterPro" id="IPR024109">
    <property type="entry name" value="Trp-tRNA-ligase_bac-type"/>
</dbReference>
<dbReference type="EC" id="6.1.1.2" evidence="8"/>
<evidence type="ECO:0000256" key="8">
    <source>
        <dbReference type="HAMAP-Rule" id="MF_00140"/>
    </source>
</evidence>
<protein>
    <recommendedName>
        <fullName evidence="8">Tryptophan--tRNA ligase</fullName>
        <ecNumber evidence="8">6.1.1.2</ecNumber>
    </recommendedName>
    <alternativeName>
        <fullName evidence="8">Tryptophanyl-tRNA synthetase</fullName>
        <shortName evidence="8">TrpRS</shortName>
    </alternativeName>
</protein>
<keyword evidence="5 8" id="KW-0648">Protein biosynthesis</keyword>
<keyword evidence="8" id="KW-0963">Cytoplasm</keyword>
<comment type="similarity">
    <text evidence="1 8 9">Belongs to the class-I aminoacyl-tRNA synthetase family.</text>
</comment>
<feature type="short sequence motif" description="'HIGH' region" evidence="8">
    <location>
        <begin position="12"/>
        <end position="20"/>
    </location>
</feature>
<dbReference type="PANTHER" id="PTHR43766">
    <property type="entry name" value="TRYPTOPHAN--TRNA LIGASE, MITOCHONDRIAL"/>
    <property type="match status" value="1"/>
</dbReference>
<dbReference type="PROSITE" id="PS00178">
    <property type="entry name" value="AA_TRNA_LIGASE_I"/>
    <property type="match status" value="1"/>
</dbReference>
<dbReference type="PANTHER" id="PTHR43766:SF1">
    <property type="entry name" value="TRYPTOPHAN--TRNA LIGASE, MITOCHONDRIAL"/>
    <property type="match status" value="1"/>
</dbReference>
<keyword evidence="2 8" id="KW-0436">Ligase</keyword>
<feature type="binding site" evidence="8">
    <location>
        <begin position="19"/>
        <end position="20"/>
    </location>
    <ligand>
        <name>ATP</name>
        <dbReference type="ChEBI" id="CHEBI:30616"/>
    </ligand>
</feature>